<proteinExistence type="predicted"/>
<dbReference type="InterPro" id="IPR006476">
    <property type="entry name" value="CHP01589_pln"/>
</dbReference>
<evidence type="ECO:0000313" key="2">
    <source>
        <dbReference type="EMBL" id="KVH99962.1"/>
    </source>
</evidence>
<reference evidence="2 3" key="1">
    <citation type="journal article" date="2016" name="Sci. Rep.">
        <title>The genome sequence of the outbreeding globe artichoke constructed de novo incorporating a phase-aware low-pass sequencing strategy of F1 progeny.</title>
        <authorList>
            <person name="Scaglione D."/>
            <person name="Reyes-Chin-Wo S."/>
            <person name="Acquadro A."/>
            <person name="Froenicke L."/>
            <person name="Portis E."/>
            <person name="Beitel C."/>
            <person name="Tirone M."/>
            <person name="Mauro R."/>
            <person name="Lo Monaco A."/>
            <person name="Mauromicale G."/>
            <person name="Faccioli P."/>
            <person name="Cattivelli L."/>
            <person name="Rieseberg L."/>
            <person name="Michelmore R."/>
            <person name="Lanteri S."/>
        </authorList>
    </citation>
    <scope>NUCLEOTIDE SEQUENCE [LARGE SCALE GENOMIC DNA]</scope>
    <source>
        <strain evidence="2">2C</strain>
    </source>
</reference>
<organism evidence="2 3">
    <name type="scientific">Cynara cardunculus var. scolymus</name>
    <name type="common">Globe artichoke</name>
    <name type="synonym">Cynara scolymus</name>
    <dbReference type="NCBI Taxonomy" id="59895"/>
    <lineage>
        <taxon>Eukaryota</taxon>
        <taxon>Viridiplantae</taxon>
        <taxon>Streptophyta</taxon>
        <taxon>Embryophyta</taxon>
        <taxon>Tracheophyta</taxon>
        <taxon>Spermatophyta</taxon>
        <taxon>Magnoliopsida</taxon>
        <taxon>eudicotyledons</taxon>
        <taxon>Gunneridae</taxon>
        <taxon>Pentapetalae</taxon>
        <taxon>asterids</taxon>
        <taxon>campanulids</taxon>
        <taxon>Asterales</taxon>
        <taxon>Asteraceae</taxon>
        <taxon>Carduoideae</taxon>
        <taxon>Cardueae</taxon>
        <taxon>Carduinae</taxon>
        <taxon>Cynara</taxon>
    </lineage>
</organism>
<feature type="non-terminal residue" evidence="2">
    <location>
        <position position="1"/>
    </location>
</feature>
<dbReference type="EMBL" id="LEKV01003403">
    <property type="protein sequence ID" value="KVH99962.1"/>
    <property type="molecule type" value="Genomic_DNA"/>
</dbReference>
<accession>A0A103XZX3</accession>
<keyword evidence="3" id="KW-1185">Reference proteome</keyword>
<dbReference type="Pfam" id="PF09713">
    <property type="entry name" value="A_thal_3526"/>
    <property type="match status" value="1"/>
</dbReference>
<gene>
    <name evidence="2" type="ORF">Ccrd_021753</name>
</gene>
<name>A0A103XZX3_CYNCS</name>
<protein>
    <submittedName>
        <fullName evidence="2">Uncharacterized protein</fullName>
    </submittedName>
</protein>
<dbReference type="AlphaFoldDB" id="A0A103XZX3"/>
<sequence length="126" mass="14699">KAFYPKFLSQIIYSDYTFLFSTAQKTLSLSLSPKRNLREKGFWHIIMADSSASYIHMVHHLIEECLLFNMSKEECMEALSKHANIMPAITSTVWNELEKENKDFFEEYKNTRRNNQTQTVSSSSSS</sequence>
<dbReference type="Gramene" id="KVH99962">
    <property type="protein sequence ID" value="KVH99962"/>
    <property type="gene ID" value="Ccrd_021753"/>
</dbReference>
<feature type="region of interest" description="Disordered" evidence="1">
    <location>
        <begin position="107"/>
        <end position="126"/>
    </location>
</feature>
<comment type="caution">
    <text evidence="2">The sequence shown here is derived from an EMBL/GenBank/DDBJ whole genome shotgun (WGS) entry which is preliminary data.</text>
</comment>
<dbReference type="Proteomes" id="UP000243975">
    <property type="component" value="Unassembled WGS sequence"/>
</dbReference>
<evidence type="ECO:0000256" key="1">
    <source>
        <dbReference type="SAM" id="MobiDB-lite"/>
    </source>
</evidence>
<evidence type="ECO:0000313" key="3">
    <source>
        <dbReference type="Proteomes" id="UP000243975"/>
    </source>
</evidence>
<dbReference type="NCBIfam" id="TIGR01589">
    <property type="entry name" value="A_thal_3526"/>
    <property type="match status" value="1"/>
</dbReference>
<dbReference type="OMA" id="FWHIIMA"/>
<dbReference type="PANTHER" id="PTHR31871">
    <property type="entry name" value="OS02G0137100 PROTEIN"/>
    <property type="match status" value="1"/>
</dbReference>
<dbReference type="PANTHER" id="PTHR31871:SF61">
    <property type="entry name" value="OS06G0705300 PROTEIN"/>
    <property type="match status" value="1"/>
</dbReference>